<evidence type="ECO:0000313" key="4">
    <source>
        <dbReference type="EMBL" id="CAD5333289.1"/>
    </source>
</evidence>
<dbReference type="Proteomes" id="UP000516314">
    <property type="component" value="Chromosome 5"/>
</dbReference>
<dbReference type="EMBL" id="LUHQ01000005">
    <property type="protein sequence ID" value="OAO93272.1"/>
    <property type="molecule type" value="Genomic_DNA"/>
</dbReference>
<evidence type="ECO:0000313" key="8">
    <source>
        <dbReference type="Proteomes" id="UP000516314"/>
    </source>
</evidence>
<feature type="compositionally biased region" description="Low complexity" evidence="1">
    <location>
        <begin position="159"/>
        <end position="171"/>
    </location>
</feature>
<reference evidence="4 8" key="4">
    <citation type="submission" date="2020-09" db="EMBL/GenBank/DDBJ databases">
        <authorList>
            <person name="Ashkenazy H."/>
        </authorList>
    </citation>
    <scope>NUCLEOTIDE SEQUENCE [LARGE SCALE GENOMIC DNA]</scope>
    <source>
        <strain evidence="8">cv. Cdm-0</strain>
    </source>
</reference>
<feature type="compositionally biased region" description="Polar residues" evidence="1">
    <location>
        <begin position="172"/>
        <end position="185"/>
    </location>
</feature>
<dbReference type="InterPro" id="IPR036869">
    <property type="entry name" value="J_dom_sf"/>
</dbReference>
<feature type="domain" description="J" evidence="2">
    <location>
        <begin position="66"/>
        <end position="130"/>
    </location>
</feature>
<evidence type="ECO:0000259" key="2">
    <source>
        <dbReference type="PROSITE" id="PS50076"/>
    </source>
</evidence>
<dbReference type="PRINTS" id="PR00625">
    <property type="entry name" value="JDOMAIN"/>
</dbReference>
<dbReference type="SUPFAM" id="SSF46565">
    <property type="entry name" value="Chaperone J-domain"/>
    <property type="match status" value="1"/>
</dbReference>
<feature type="compositionally biased region" description="Low complexity" evidence="1">
    <location>
        <begin position="186"/>
        <end position="207"/>
    </location>
</feature>
<feature type="region of interest" description="Disordered" evidence="1">
    <location>
        <begin position="329"/>
        <end position="364"/>
    </location>
</feature>
<name>A0A178UJP7_ARATH</name>
<evidence type="ECO:0000313" key="6">
    <source>
        <dbReference type="Proteomes" id="UP000078284"/>
    </source>
</evidence>
<dbReference type="PANTHER" id="PTHR44137:SF59">
    <property type="entry name" value="J DOMAIN-CONTAINING PROTEIN"/>
    <property type="match status" value="1"/>
</dbReference>
<protein>
    <submittedName>
        <fullName evidence="4">(thale cress) hypothetical protein</fullName>
    </submittedName>
</protein>
<dbReference type="EMBL" id="CACSHJ010000096">
    <property type="protein sequence ID" value="CAA0405894.1"/>
    <property type="molecule type" value="Genomic_DNA"/>
</dbReference>
<sequence>MECNKDEATRAKEIAENKFKMKDIAGAKKFALKAQNLYPEIEGVSQMLATLDVYIAAENKVNEDVDWYGILNASPRDDDETLKRKYRKLALMLHPDKNKSIGAEGAFKHVSEAWKFLSDKEKRAAYDRRKSLHSVYQKVSVSSSNNGFCNFAKTTFTTNARTTTPRNNPPAQKTNPPAQKTNPPAQKTNPPAQKNNPPTQKNNPQKPVGTTQKTGRTDNHTTTPNSFTASGSSDQSKSNTFWTVCRRCMMQYEYLRVYVNCNLRCPNCLQSYLAVEVPKPGISSRWSSCSRLKSAANHNTTSGLFNNSKWTFSRTSSAAHAASVVQHAYEKVKKDREQAKATARREKKNAKRKSTTDSSASGSSLKKRKVCLETDIGCSSGREVTYRVTGENGKNMGKLEHGTKESVDKLSLRRTQRKISKENVTREVKSR</sequence>
<dbReference type="OrthoDB" id="10250354at2759"/>
<dbReference type="CDD" id="cd06257">
    <property type="entry name" value="DnaJ"/>
    <property type="match status" value="1"/>
</dbReference>
<feature type="compositionally biased region" description="Basic and acidic residues" evidence="1">
    <location>
        <begin position="329"/>
        <end position="339"/>
    </location>
</feature>
<reference evidence="5" key="2">
    <citation type="submission" date="2016-03" db="EMBL/GenBank/DDBJ databases">
        <title>Full-length assembly of Arabidopsis thaliana Ler reveals the complement of translocations and inversions.</title>
        <authorList>
            <person name="Zapata L."/>
            <person name="Schneeberger K."/>
            <person name="Ossowski S."/>
        </authorList>
    </citation>
    <scope>NUCLEOTIDE SEQUENCE [LARGE SCALE GENOMIC DNA]</scope>
    <source>
        <tissue evidence="5">Leaf</tissue>
    </source>
</reference>
<evidence type="ECO:0000313" key="5">
    <source>
        <dbReference type="EMBL" id="OAO93272.1"/>
    </source>
</evidence>
<accession>A0A5S9Y987</accession>
<feature type="region of interest" description="Disordered" evidence="1">
    <location>
        <begin position="389"/>
        <end position="431"/>
    </location>
</feature>
<accession>A0A178UJP7</accession>
<dbReference type="InterPro" id="IPR001623">
    <property type="entry name" value="DnaJ_domain"/>
</dbReference>
<reference evidence="6" key="1">
    <citation type="journal article" date="2016" name="Proc. Natl. Acad. Sci. U.S.A.">
        <title>Chromosome-level assembly of Arabidopsis thaliana Ler reveals the extent of translocation and inversion polymorphisms.</title>
        <authorList>
            <person name="Zapata L."/>
            <person name="Ding J."/>
            <person name="Willing E.M."/>
            <person name="Hartwig B."/>
            <person name="Bezdan D."/>
            <person name="Jiao W.B."/>
            <person name="Patel V."/>
            <person name="Velikkakam James G."/>
            <person name="Koornneef M."/>
            <person name="Ossowski S."/>
            <person name="Schneeberger K."/>
        </authorList>
    </citation>
    <scope>NUCLEOTIDE SEQUENCE [LARGE SCALE GENOMIC DNA]</scope>
    <source>
        <strain evidence="6">cv. Landsberg erecta</strain>
    </source>
</reference>
<dbReference type="SMART" id="SM00271">
    <property type="entry name" value="DnaJ"/>
    <property type="match status" value="1"/>
</dbReference>
<dbReference type="Gene3D" id="1.10.287.110">
    <property type="entry name" value="DnaJ domain"/>
    <property type="match status" value="1"/>
</dbReference>
<feature type="compositionally biased region" description="Basic and acidic residues" evidence="1">
    <location>
        <begin position="397"/>
        <end position="411"/>
    </location>
</feature>
<dbReference type="Proteomes" id="UP000434276">
    <property type="component" value="Unassembled WGS sequence"/>
</dbReference>
<dbReference type="EMBL" id="LR881470">
    <property type="protein sequence ID" value="CAD5333289.1"/>
    <property type="molecule type" value="Genomic_DNA"/>
</dbReference>
<dbReference type="Proteomes" id="UP000078284">
    <property type="component" value="Chromosome 5"/>
</dbReference>
<dbReference type="Pfam" id="PF00226">
    <property type="entry name" value="DnaJ"/>
    <property type="match status" value="1"/>
</dbReference>
<dbReference type="PROSITE" id="PS50076">
    <property type="entry name" value="DNAJ_2"/>
    <property type="match status" value="1"/>
</dbReference>
<dbReference type="ExpressionAtlas" id="A0A178UJP7">
    <property type="expression patterns" value="baseline and differential"/>
</dbReference>
<evidence type="ECO:0000313" key="3">
    <source>
        <dbReference type="EMBL" id="CAA0405894.1"/>
    </source>
</evidence>
<evidence type="ECO:0000256" key="1">
    <source>
        <dbReference type="SAM" id="MobiDB-lite"/>
    </source>
</evidence>
<dbReference type="Pfam" id="PF23551">
    <property type="entry name" value="Zn_ribbon_20"/>
    <property type="match status" value="1"/>
</dbReference>
<organism evidence="5 6">
    <name type="scientific">Arabidopsis thaliana</name>
    <name type="common">Mouse-ear cress</name>
    <dbReference type="NCBI Taxonomy" id="3702"/>
    <lineage>
        <taxon>Eukaryota</taxon>
        <taxon>Viridiplantae</taxon>
        <taxon>Streptophyta</taxon>
        <taxon>Embryophyta</taxon>
        <taxon>Tracheophyta</taxon>
        <taxon>Spermatophyta</taxon>
        <taxon>Magnoliopsida</taxon>
        <taxon>eudicotyledons</taxon>
        <taxon>Gunneridae</taxon>
        <taxon>Pentapetalae</taxon>
        <taxon>rosids</taxon>
        <taxon>malvids</taxon>
        <taxon>Brassicales</taxon>
        <taxon>Brassicaceae</taxon>
        <taxon>Camelineae</taxon>
        <taxon>Arabidopsis</taxon>
    </lineage>
</organism>
<reference evidence="3 7" key="3">
    <citation type="submission" date="2019-12" db="EMBL/GenBank/DDBJ databases">
        <authorList>
            <person name="Jiao W.-B."/>
            <person name="Schneeberger K."/>
        </authorList>
    </citation>
    <scope>NUCLEOTIDE SEQUENCE [LARGE SCALE GENOMIC DNA]</scope>
    <source>
        <strain evidence="7">cv. C24</strain>
    </source>
</reference>
<dbReference type="InterPro" id="IPR056988">
    <property type="entry name" value="Zn_ribbon_pln"/>
</dbReference>
<dbReference type="AlphaFoldDB" id="A0A178UJP7"/>
<proteinExistence type="predicted"/>
<feature type="compositionally biased region" description="Basic and acidic residues" evidence="1">
    <location>
        <begin position="419"/>
        <end position="431"/>
    </location>
</feature>
<dbReference type="PANTHER" id="PTHR44137">
    <property type="entry name" value="BNAC03G44070D PROTEIN"/>
    <property type="match status" value="1"/>
</dbReference>
<feature type="compositionally biased region" description="Polar residues" evidence="1">
    <location>
        <begin position="208"/>
        <end position="237"/>
    </location>
</feature>
<gene>
    <name evidence="5" type="ordered locus">AXX17_At5g34470</name>
    <name evidence="4" type="ORF">AT9943_LOCUS20652</name>
    <name evidence="3" type="ORF">C24_LOCUS23722</name>
</gene>
<evidence type="ECO:0000313" key="7">
    <source>
        <dbReference type="Proteomes" id="UP000434276"/>
    </source>
</evidence>
<feature type="region of interest" description="Disordered" evidence="1">
    <location>
        <begin position="159"/>
        <end position="237"/>
    </location>
</feature>